<organism evidence="10 11">
    <name type="scientific">Paramormyrops kingsleyae</name>
    <dbReference type="NCBI Taxonomy" id="1676925"/>
    <lineage>
        <taxon>Eukaryota</taxon>
        <taxon>Metazoa</taxon>
        <taxon>Chordata</taxon>
        <taxon>Craniata</taxon>
        <taxon>Vertebrata</taxon>
        <taxon>Euteleostomi</taxon>
        <taxon>Actinopterygii</taxon>
        <taxon>Neopterygii</taxon>
        <taxon>Teleostei</taxon>
        <taxon>Osteoglossocephala</taxon>
        <taxon>Osteoglossomorpha</taxon>
        <taxon>Osteoglossiformes</taxon>
        <taxon>Mormyridae</taxon>
        <taxon>Paramormyrops</taxon>
    </lineage>
</organism>
<evidence type="ECO:0000256" key="4">
    <source>
        <dbReference type="ARBA" id="ARBA00022801"/>
    </source>
</evidence>
<feature type="compositionally biased region" description="Basic and acidic residues" evidence="8">
    <location>
        <begin position="1"/>
        <end position="18"/>
    </location>
</feature>
<evidence type="ECO:0000256" key="1">
    <source>
        <dbReference type="ARBA" id="ARBA00004123"/>
    </source>
</evidence>
<dbReference type="STRING" id="1676925.ENSPKIP00000022232"/>
<comment type="similarity">
    <text evidence="2">Belongs to the uracil-DNA glycosylase (UDG) superfamily. SMUG1 family.</text>
</comment>
<evidence type="ECO:0000256" key="6">
    <source>
        <dbReference type="ARBA" id="ARBA00023204"/>
    </source>
</evidence>
<dbReference type="Ensembl" id="ENSPKIT00000002890.1">
    <property type="protein sequence ID" value="ENSPKIP00000022232.1"/>
    <property type="gene ID" value="ENSPKIG00000006327.1"/>
</dbReference>
<dbReference type="GO" id="GO:0005634">
    <property type="term" value="C:nucleus"/>
    <property type="evidence" value="ECO:0007669"/>
    <property type="project" value="UniProtKB-SubCell"/>
</dbReference>
<dbReference type="SUPFAM" id="SSF52141">
    <property type="entry name" value="Uracil-DNA glycosylase-like"/>
    <property type="match status" value="1"/>
</dbReference>
<dbReference type="PANTHER" id="PTHR13235">
    <property type="entry name" value="SINGLE-STRAND SELECTIVE MONOFUNCTIONAL URACIL DNA GLYCOSYLASE"/>
    <property type="match status" value="1"/>
</dbReference>
<reference evidence="10" key="1">
    <citation type="submission" date="2025-08" db="UniProtKB">
        <authorList>
            <consortium name="Ensembl"/>
        </authorList>
    </citation>
    <scope>IDENTIFICATION</scope>
</reference>
<dbReference type="GO" id="GO:0006284">
    <property type="term" value="P:base-excision repair"/>
    <property type="evidence" value="ECO:0007669"/>
    <property type="project" value="InterPro"/>
</dbReference>
<keyword evidence="3" id="KW-0227">DNA damage</keyword>
<dbReference type="PANTHER" id="PTHR13235:SF2">
    <property type="entry name" value="SINGLE-STRAND SELECTIVE MONOFUNCTIONAL URACIL DNA GLYCOSYLASE"/>
    <property type="match status" value="1"/>
</dbReference>
<dbReference type="Gene3D" id="3.40.470.10">
    <property type="entry name" value="Uracil-DNA glycosylase-like domain"/>
    <property type="match status" value="1"/>
</dbReference>
<feature type="region of interest" description="Disordered" evidence="8">
    <location>
        <begin position="1"/>
        <end position="37"/>
    </location>
</feature>
<dbReference type="InterPro" id="IPR039134">
    <property type="entry name" value="SMUG1"/>
</dbReference>
<dbReference type="InterPro" id="IPR036895">
    <property type="entry name" value="Uracil-DNA_glycosylase-like_sf"/>
</dbReference>
<dbReference type="RefSeq" id="XP_023688512.1">
    <property type="nucleotide sequence ID" value="XM_023832744.1"/>
</dbReference>
<dbReference type="GO" id="GO:0003677">
    <property type="term" value="F:DNA binding"/>
    <property type="evidence" value="ECO:0007669"/>
    <property type="project" value="UniProtKB-KW"/>
</dbReference>
<dbReference type="InterPro" id="IPR005122">
    <property type="entry name" value="Uracil-DNA_glycosylase-like"/>
</dbReference>
<accession>A0A3B3RUM8</accession>
<keyword evidence="11" id="KW-1185">Reference proteome</keyword>
<evidence type="ECO:0000256" key="5">
    <source>
        <dbReference type="ARBA" id="ARBA00023125"/>
    </source>
</evidence>
<evidence type="ECO:0000313" key="11">
    <source>
        <dbReference type="Proteomes" id="UP000261540"/>
    </source>
</evidence>
<feature type="domain" description="Uracil-DNA glycosylase-like" evidence="9">
    <location>
        <begin position="86"/>
        <end position="260"/>
    </location>
</feature>
<proteinExistence type="inferred from homology"/>
<evidence type="ECO:0000256" key="3">
    <source>
        <dbReference type="ARBA" id="ARBA00022763"/>
    </source>
</evidence>
<keyword evidence="7" id="KW-0539">Nucleus</keyword>
<dbReference type="GO" id="GO:0017065">
    <property type="term" value="F:single-strand selective uracil DNA N-glycosylase activity"/>
    <property type="evidence" value="ECO:0007669"/>
    <property type="project" value="InterPro"/>
</dbReference>
<evidence type="ECO:0000313" key="10">
    <source>
        <dbReference type="Ensembl" id="ENSPKIP00000022232.1"/>
    </source>
</evidence>
<protein>
    <submittedName>
        <fullName evidence="10">Single-strand-selective monofunctional uracil-DNA glycosylase 1</fullName>
    </submittedName>
</protein>
<evidence type="ECO:0000256" key="7">
    <source>
        <dbReference type="ARBA" id="ARBA00023242"/>
    </source>
</evidence>
<dbReference type="GeneID" id="111854609"/>
<keyword evidence="6" id="KW-0234">DNA repair</keyword>
<evidence type="ECO:0000256" key="8">
    <source>
        <dbReference type="SAM" id="MobiDB-lite"/>
    </source>
</evidence>
<reference evidence="10" key="2">
    <citation type="submission" date="2025-09" db="UniProtKB">
        <authorList>
            <consortium name="Ensembl"/>
        </authorList>
    </citation>
    <scope>IDENTIFICATION</scope>
</reference>
<dbReference type="Proteomes" id="UP000261540">
    <property type="component" value="Unplaced"/>
</dbReference>
<dbReference type="GO" id="GO:0000703">
    <property type="term" value="F:oxidized pyrimidine nucleobase lesion DNA N-glycosylase activity"/>
    <property type="evidence" value="ECO:0007669"/>
    <property type="project" value="TreeGrafter"/>
</dbReference>
<dbReference type="FunFam" id="3.40.470.10:FF:000005">
    <property type="entry name" value="Single-strand selective monofunctional uracil DNA glycosylase"/>
    <property type="match status" value="1"/>
</dbReference>
<name>A0A3B3RUM8_9TELE</name>
<keyword evidence="4" id="KW-0378">Hydrolase</keyword>
<comment type="subcellular location">
    <subcellularLocation>
        <location evidence="1">Nucleus</location>
    </subcellularLocation>
</comment>
<dbReference type="CDD" id="cd19374">
    <property type="entry name" value="UDG-F3_SMUG1-like"/>
    <property type="match status" value="1"/>
</dbReference>
<sequence>MHESNVESSPAKDGRVDAAAEMQARGGIQPSAPDGSDVGSHFLQVELELNVRLRQLTFPEPVQYTYNPLEYAWNTHCNYVSAYCHGNQSVLFLGMNPGPFGMAQTGVPFGEVSSVRDWLKISGEVGRPPEEHPKRRITGLSCARSEVSGARFWGLFRKLCGEPHVFFKHCFVHNLCPLMFVSGSGKNLTPPELPAAVRDALLARCDDALCQVVRVLGVATVIGVGKVAEQRARRALAAAGLQVRVVGLMHPSPRNPTANRNWEGVAIARLAELDIMKLLTP</sequence>
<keyword evidence="5" id="KW-0238">DNA-binding</keyword>
<evidence type="ECO:0000259" key="9">
    <source>
        <dbReference type="Pfam" id="PF03167"/>
    </source>
</evidence>
<dbReference type="Pfam" id="PF03167">
    <property type="entry name" value="UDG"/>
    <property type="match status" value="1"/>
</dbReference>
<evidence type="ECO:0000256" key="2">
    <source>
        <dbReference type="ARBA" id="ARBA00007889"/>
    </source>
</evidence>
<dbReference type="GeneTree" id="ENSGT00390000004897"/>
<dbReference type="AlphaFoldDB" id="A0A3B3RUM8"/>